<evidence type="ECO:0000313" key="13">
    <source>
        <dbReference type="Proteomes" id="UP000659496"/>
    </source>
</evidence>
<feature type="transmembrane region" description="Helical" evidence="10">
    <location>
        <begin position="386"/>
        <end position="410"/>
    </location>
</feature>
<reference evidence="12 13" key="1">
    <citation type="submission" date="2020-08" db="EMBL/GenBank/DDBJ databases">
        <title>A Genomic Blueprint of the Chicken Gut Microbiome.</title>
        <authorList>
            <person name="Gilroy R."/>
            <person name="Ravi A."/>
            <person name="Getino M."/>
            <person name="Pursley I."/>
            <person name="Horton D.L."/>
            <person name="Alikhan N.-F."/>
            <person name="Baker D."/>
            <person name="Gharbi K."/>
            <person name="Hall N."/>
            <person name="Watson M."/>
            <person name="Adriaenssens E.M."/>
            <person name="Foster-Nyarko E."/>
            <person name="Jarju S."/>
            <person name="Secka A."/>
            <person name="Antonio M."/>
            <person name="Oren A."/>
            <person name="Chaudhuri R."/>
            <person name="La Ragione R.M."/>
            <person name="Hildebrand F."/>
            <person name="Pallen M.J."/>
        </authorList>
    </citation>
    <scope>NUCLEOTIDE SEQUENCE [LARGE SCALE GENOMIC DNA]</scope>
    <source>
        <strain evidence="12 13">Sa3CUA8</strain>
    </source>
</reference>
<feature type="transmembrane region" description="Helical" evidence="10">
    <location>
        <begin position="84"/>
        <end position="107"/>
    </location>
</feature>
<evidence type="ECO:0000256" key="10">
    <source>
        <dbReference type="SAM" id="Phobius"/>
    </source>
</evidence>
<feature type="transmembrane region" description="Helical" evidence="10">
    <location>
        <begin position="113"/>
        <end position="135"/>
    </location>
</feature>
<name>A0ABR8PIZ6_9BACL</name>
<protein>
    <submittedName>
        <fullName evidence="12">Sodium:proton antiporter</fullName>
    </submittedName>
</protein>
<keyword evidence="3" id="KW-1003">Cell membrane</keyword>
<feature type="transmembrane region" description="Helical" evidence="10">
    <location>
        <begin position="308"/>
        <end position="332"/>
    </location>
</feature>
<proteinExistence type="predicted"/>
<evidence type="ECO:0000256" key="6">
    <source>
        <dbReference type="ARBA" id="ARBA00023053"/>
    </source>
</evidence>
<keyword evidence="9" id="KW-0739">Sodium transport</keyword>
<sequence>MEIFEVILLMLSAVFLSNILNRFLPTIAIPLIQIVLGIALAIPLTNHSLELSPELFLLLFIAPLLFNDGVNVDKKAIWRERKSILSLSIGLVFVTVGLLGGFIHLLLPTLPLAAAFALAAALAPTDAVAVGALAEKVKVPHKIMHTLEGESLINDASGLVSFQFAVAALMTGTFSLFHASTTFIIISIGGILLGAVLSFLKIALMRRLRELGIENSTSFILMEVLLPFLIFVIAEKVGVNGILAVVSGGIVHSLSYKKLNVEIAQLNLLSKNTWSVITFSLNGLVFVLLGTQIPSILQTILNDQHLEIITLLGYIFAITIALLGLRFMWILLFNNFQKNSEHVSKRKIKDTLLYTVSGVRGTITLVSVLSLPLFLSDGTPFEGRDLLLFIAAGVILTTLLLANFTLHLFAPKVEGFSHQHDPKWEIGMLREVKNELRKHRTAENKRTIGKVIKMYNDRIFSLSNLKEMNNGERKLRQLILEWQMENTLELVKQRRIRIQLAFPVLRRLNKRLYKLTKEKKYGFNSFYSRLLKRHFQGMRLTPLTSEQRKEQRMILLQSNSHFITENLKALEEGQYSPELIEAFLLNYERMGGYGLPREAAHHLHEWIDFALHTERNYIQTAFEKGEISRAEMRQYRENLLAIESSIQIQD</sequence>
<feature type="transmembrane region" description="Helical" evidence="10">
    <location>
        <begin position="239"/>
        <end position="256"/>
    </location>
</feature>
<comment type="subcellular location">
    <subcellularLocation>
        <location evidence="1">Cell membrane</location>
        <topology evidence="1">Multi-pass membrane protein</topology>
    </subcellularLocation>
</comment>
<feature type="transmembrane region" description="Helical" evidence="10">
    <location>
        <begin position="55"/>
        <end position="72"/>
    </location>
</feature>
<dbReference type="Pfam" id="PF00999">
    <property type="entry name" value="Na_H_Exchanger"/>
    <property type="match status" value="1"/>
</dbReference>
<accession>A0ABR8PIZ6</accession>
<dbReference type="PANTHER" id="PTHR10110:SF86">
    <property type="entry name" value="SODIUM_HYDROGEN EXCHANGER 7"/>
    <property type="match status" value="1"/>
</dbReference>
<feature type="transmembrane region" description="Helical" evidence="10">
    <location>
        <begin position="183"/>
        <end position="204"/>
    </location>
</feature>
<evidence type="ECO:0000256" key="9">
    <source>
        <dbReference type="ARBA" id="ARBA00023201"/>
    </source>
</evidence>
<keyword evidence="8 10" id="KW-0472">Membrane</keyword>
<dbReference type="InterPro" id="IPR006153">
    <property type="entry name" value="Cation/H_exchanger_TM"/>
</dbReference>
<feature type="domain" description="Cation/H+ exchanger transmembrane" evidence="11">
    <location>
        <begin position="14"/>
        <end position="408"/>
    </location>
</feature>
<dbReference type="EMBL" id="JACSQY010000004">
    <property type="protein sequence ID" value="MBD7908156.1"/>
    <property type="molecule type" value="Genomic_DNA"/>
</dbReference>
<keyword evidence="4 10" id="KW-0812">Transmembrane</keyword>
<keyword evidence="5 10" id="KW-1133">Transmembrane helix</keyword>
<feature type="transmembrane region" description="Helical" evidence="10">
    <location>
        <begin position="156"/>
        <end position="177"/>
    </location>
</feature>
<dbReference type="Proteomes" id="UP000659496">
    <property type="component" value="Unassembled WGS sequence"/>
</dbReference>
<evidence type="ECO:0000313" key="12">
    <source>
        <dbReference type="EMBL" id="MBD7908156.1"/>
    </source>
</evidence>
<feature type="transmembrane region" description="Helical" evidence="10">
    <location>
        <begin position="31"/>
        <end position="49"/>
    </location>
</feature>
<keyword evidence="6" id="KW-0915">Sodium</keyword>
<evidence type="ECO:0000256" key="8">
    <source>
        <dbReference type="ARBA" id="ARBA00023136"/>
    </source>
</evidence>
<keyword evidence="13" id="KW-1185">Reference proteome</keyword>
<evidence type="ECO:0000256" key="5">
    <source>
        <dbReference type="ARBA" id="ARBA00022989"/>
    </source>
</evidence>
<feature type="transmembrane region" description="Helical" evidence="10">
    <location>
        <begin position="216"/>
        <end position="233"/>
    </location>
</feature>
<dbReference type="PANTHER" id="PTHR10110">
    <property type="entry name" value="SODIUM/HYDROGEN EXCHANGER"/>
    <property type="match status" value="1"/>
</dbReference>
<dbReference type="RefSeq" id="WP_191689304.1">
    <property type="nucleotide sequence ID" value="NZ_JACSQY010000004.1"/>
</dbReference>
<evidence type="ECO:0000256" key="1">
    <source>
        <dbReference type="ARBA" id="ARBA00004651"/>
    </source>
</evidence>
<evidence type="ECO:0000256" key="2">
    <source>
        <dbReference type="ARBA" id="ARBA00022448"/>
    </source>
</evidence>
<dbReference type="Gene3D" id="6.10.140.1330">
    <property type="match status" value="1"/>
</dbReference>
<dbReference type="InterPro" id="IPR018422">
    <property type="entry name" value="Cation/H_exchanger_CPA1"/>
</dbReference>
<evidence type="ECO:0000256" key="7">
    <source>
        <dbReference type="ARBA" id="ARBA00023065"/>
    </source>
</evidence>
<organism evidence="12 13">
    <name type="scientific">Sporosarcina gallistercoris</name>
    <dbReference type="NCBI Taxonomy" id="2762245"/>
    <lineage>
        <taxon>Bacteria</taxon>
        <taxon>Bacillati</taxon>
        <taxon>Bacillota</taxon>
        <taxon>Bacilli</taxon>
        <taxon>Bacillales</taxon>
        <taxon>Caryophanaceae</taxon>
        <taxon>Sporosarcina</taxon>
    </lineage>
</organism>
<gene>
    <name evidence="12" type="ORF">H9659_07435</name>
</gene>
<feature type="transmembrane region" description="Helical" evidence="10">
    <location>
        <begin position="352"/>
        <end position="374"/>
    </location>
</feature>
<comment type="caution">
    <text evidence="12">The sequence shown here is derived from an EMBL/GenBank/DDBJ whole genome shotgun (WGS) entry which is preliminary data.</text>
</comment>
<feature type="transmembrane region" description="Helical" evidence="10">
    <location>
        <begin position="276"/>
        <end position="296"/>
    </location>
</feature>
<evidence type="ECO:0000256" key="4">
    <source>
        <dbReference type="ARBA" id="ARBA00022692"/>
    </source>
</evidence>
<evidence type="ECO:0000259" key="11">
    <source>
        <dbReference type="Pfam" id="PF00999"/>
    </source>
</evidence>
<keyword evidence="7" id="KW-0406">Ion transport</keyword>
<evidence type="ECO:0000256" key="3">
    <source>
        <dbReference type="ARBA" id="ARBA00022475"/>
    </source>
</evidence>
<keyword evidence="2" id="KW-0813">Transport</keyword>